<keyword evidence="3" id="KW-0597">Phosphoprotein</keyword>
<dbReference type="PANTHER" id="PTHR33121:SF70">
    <property type="entry name" value="SIGNALING PROTEIN YKOW"/>
    <property type="match status" value="1"/>
</dbReference>
<evidence type="ECO:0000313" key="8">
    <source>
        <dbReference type="EMBL" id="PRC93364.1"/>
    </source>
</evidence>
<organism evidence="8 9">
    <name type="scientific">Solimicrobium silvestre</name>
    <dbReference type="NCBI Taxonomy" id="2099400"/>
    <lineage>
        <taxon>Bacteria</taxon>
        <taxon>Pseudomonadati</taxon>
        <taxon>Pseudomonadota</taxon>
        <taxon>Betaproteobacteria</taxon>
        <taxon>Burkholderiales</taxon>
        <taxon>Oxalobacteraceae</taxon>
        <taxon>Solimicrobium</taxon>
    </lineage>
</organism>
<dbReference type="Gene3D" id="1.10.490.10">
    <property type="entry name" value="Globins"/>
    <property type="match status" value="1"/>
</dbReference>
<dbReference type="GO" id="GO:0019825">
    <property type="term" value="F:oxygen binding"/>
    <property type="evidence" value="ECO:0007669"/>
    <property type="project" value="InterPro"/>
</dbReference>
<dbReference type="CDD" id="cd01948">
    <property type="entry name" value="EAL"/>
    <property type="match status" value="1"/>
</dbReference>
<dbReference type="InterPro" id="IPR029787">
    <property type="entry name" value="Nucleotide_cyclase"/>
</dbReference>
<sequence>MPNEAISSVDEEIDTFLKAVNTTEEIQLDRFTYLEFTRSDVNAMLDLSTKLAAYKNEINNAFSSYIYCVFKDAHATDSANEKNILDEQISNFHQLINGNYDKKYVRGRIAMGLAHRKLGLPFSAYIAVYSKYNALLRPLIWSICNSNVYDLIQYMDALTKVMYFDIGIALDSYCYGDTFALSQIQHEHGHHIEQLLASTEQLLFQKNHDGLTGLPNRHSFKKQLTHLLQFAENKASTISVIKLGLDHFKIINDGEGYETGDQVLKDIGARLYGYLHKDDLVAYWGSDTFTIVLSNVEQSSDVDRICNEINEIIRAPLPINGKKIHLTCSMGIALYPQDCQNIENLITYSNSAMNQAKELGGDRYQFFNTELDARLMERITIANELYNAIENNQFCLYYQPIADLQSGQIVSMEALIRWAHPVRGLILPSQFLAIAEELSIINKLGEWIFRQVCQDIRQWQAQGIDVQPIAINISPKQLLEPLFTQNLLRTLIEQGVDPRFIILEITEGLFLHNSDAMKIILKEFKKQGFLISMDDFGTGYSALGYLKHYPFDFVKIDQSFINNITENSGNAAITNAVISMAHSMGIKVIAEGVEHEAQCQFLSKNMCDQIQGYFLSRPMPREQTADYLSKKTVLPNHLLRITKVSRTLLLVDDEPNILAALKRLFRQDGYQILTANGGLEGLEILKEKKVDVIVSDQRMPVMTGVEFLRQAKASYPETVRIVLSGYTELQSITDAINEGAIYKFLTKPWDDQQLRDQIAEAFTQKEMSDENRRLGLEIQTANQELAAANRHLAEILQLKEKQIDRDETSLDIAREALQYIPIPMLGIDEDGMIAFANIATEQILFKNTSVLGSHIDEILPRFNSIVTKMEAGKKFSLGISDFNYLANWRAMGESSKSRGKLITFFQEN</sequence>
<feature type="modified residue" description="4-aspartylphosphate" evidence="3">
    <location>
        <position position="696"/>
    </location>
</feature>
<protein>
    <recommendedName>
        <fullName evidence="1">Diguanylate cyclase DosC</fullName>
    </recommendedName>
    <alternativeName>
        <fullName evidence="2">Direct oxygen-sensing cyclase</fullName>
    </alternativeName>
</protein>
<accession>A0A2S9H053</accession>
<dbReference type="SUPFAM" id="SSF55073">
    <property type="entry name" value="Nucleotide cyclase"/>
    <property type="match status" value="1"/>
</dbReference>
<feature type="domain" description="EAL" evidence="6">
    <location>
        <begin position="378"/>
        <end position="632"/>
    </location>
</feature>
<dbReference type="InterPro" id="IPR050706">
    <property type="entry name" value="Cyclic-di-GMP_PDE-like"/>
</dbReference>
<evidence type="ECO:0000256" key="1">
    <source>
        <dbReference type="ARBA" id="ARBA00015125"/>
    </source>
</evidence>
<dbReference type="PROSITE" id="PS50110">
    <property type="entry name" value="RESPONSE_REGULATORY"/>
    <property type="match status" value="1"/>
</dbReference>
<dbReference type="SUPFAM" id="SSF46458">
    <property type="entry name" value="Globin-like"/>
    <property type="match status" value="1"/>
</dbReference>
<evidence type="ECO:0000256" key="4">
    <source>
        <dbReference type="SAM" id="Coils"/>
    </source>
</evidence>
<dbReference type="PANTHER" id="PTHR33121">
    <property type="entry name" value="CYCLIC DI-GMP PHOSPHODIESTERASE PDEF"/>
    <property type="match status" value="1"/>
</dbReference>
<dbReference type="InterPro" id="IPR011006">
    <property type="entry name" value="CheY-like_superfamily"/>
</dbReference>
<dbReference type="InterPro" id="IPR035919">
    <property type="entry name" value="EAL_sf"/>
</dbReference>
<dbReference type="InterPro" id="IPR012292">
    <property type="entry name" value="Globin/Proto"/>
</dbReference>
<dbReference type="InterPro" id="IPR043128">
    <property type="entry name" value="Rev_trsase/Diguanyl_cyclase"/>
</dbReference>
<dbReference type="InterPro" id="IPR044398">
    <property type="entry name" value="Globin-sensor_dom"/>
</dbReference>
<dbReference type="SMART" id="SM00052">
    <property type="entry name" value="EAL"/>
    <property type="match status" value="1"/>
</dbReference>
<dbReference type="SUPFAM" id="SSF141868">
    <property type="entry name" value="EAL domain-like"/>
    <property type="match status" value="1"/>
</dbReference>
<reference evidence="8 9" key="1">
    <citation type="submission" date="2018-02" db="EMBL/GenBank/DDBJ databases">
        <title>Solimicrobium silvestre gen. nov., sp. nov., isolated from alpine forest soil.</title>
        <authorList>
            <person name="Margesin R."/>
            <person name="Albuquerque L."/>
            <person name="Zhang D.-C."/>
            <person name="Froufe H.J.C."/>
            <person name="Severino R."/>
            <person name="Roxo I."/>
            <person name="Egas C."/>
            <person name="Da Costa M.S."/>
        </authorList>
    </citation>
    <scope>NUCLEOTIDE SEQUENCE [LARGE SCALE GENOMIC DNA]</scope>
    <source>
        <strain evidence="8 9">S20-91</strain>
    </source>
</reference>
<dbReference type="Proteomes" id="UP000237839">
    <property type="component" value="Unassembled WGS sequence"/>
</dbReference>
<dbReference type="SMART" id="SM00448">
    <property type="entry name" value="REC"/>
    <property type="match status" value="1"/>
</dbReference>
<dbReference type="InterPro" id="IPR000160">
    <property type="entry name" value="GGDEF_dom"/>
</dbReference>
<dbReference type="Gene3D" id="3.30.70.270">
    <property type="match status" value="1"/>
</dbReference>
<dbReference type="SMART" id="SM00267">
    <property type="entry name" value="GGDEF"/>
    <property type="match status" value="1"/>
</dbReference>
<feature type="domain" description="GGDEF" evidence="7">
    <location>
        <begin position="236"/>
        <end position="369"/>
    </location>
</feature>
<proteinExistence type="predicted"/>
<evidence type="ECO:0000259" key="7">
    <source>
        <dbReference type="PROSITE" id="PS50887"/>
    </source>
</evidence>
<dbReference type="Pfam" id="PF00990">
    <property type="entry name" value="GGDEF"/>
    <property type="match status" value="1"/>
</dbReference>
<keyword evidence="4" id="KW-0175">Coiled coil</keyword>
<dbReference type="EMBL" id="PUGF01000008">
    <property type="protein sequence ID" value="PRC93364.1"/>
    <property type="molecule type" value="Genomic_DNA"/>
</dbReference>
<evidence type="ECO:0000259" key="6">
    <source>
        <dbReference type="PROSITE" id="PS50883"/>
    </source>
</evidence>
<evidence type="ECO:0000256" key="2">
    <source>
        <dbReference type="ARBA" id="ARBA00029839"/>
    </source>
</evidence>
<dbReference type="Gene3D" id="3.20.20.450">
    <property type="entry name" value="EAL domain"/>
    <property type="match status" value="1"/>
</dbReference>
<comment type="caution">
    <text evidence="8">The sequence shown here is derived from an EMBL/GenBank/DDBJ whole genome shotgun (WGS) entry which is preliminary data.</text>
</comment>
<feature type="coiled-coil region" evidence="4">
    <location>
        <begin position="764"/>
        <end position="798"/>
    </location>
</feature>
<dbReference type="InterPro" id="IPR009050">
    <property type="entry name" value="Globin-like_sf"/>
</dbReference>
<evidence type="ECO:0000259" key="5">
    <source>
        <dbReference type="PROSITE" id="PS50110"/>
    </source>
</evidence>
<dbReference type="GO" id="GO:0071111">
    <property type="term" value="F:cyclic-guanylate-specific phosphodiesterase activity"/>
    <property type="evidence" value="ECO:0007669"/>
    <property type="project" value="InterPro"/>
</dbReference>
<evidence type="ECO:0000313" key="9">
    <source>
        <dbReference type="Proteomes" id="UP000237839"/>
    </source>
</evidence>
<keyword evidence="9" id="KW-1185">Reference proteome</keyword>
<dbReference type="SUPFAM" id="SSF52172">
    <property type="entry name" value="CheY-like"/>
    <property type="match status" value="1"/>
</dbReference>
<dbReference type="InterPro" id="IPR001633">
    <property type="entry name" value="EAL_dom"/>
</dbReference>
<gene>
    <name evidence="8" type="ORF">S2091_2102</name>
</gene>
<feature type="domain" description="Response regulatory" evidence="5">
    <location>
        <begin position="647"/>
        <end position="762"/>
    </location>
</feature>
<dbReference type="GO" id="GO:0000160">
    <property type="term" value="P:phosphorelay signal transduction system"/>
    <property type="evidence" value="ECO:0007669"/>
    <property type="project" value="InterPro"/>
</dbReference>
<dbReference type="PROSITE" id="PS50883">
    <property type="entry name" value="EAL"/>
    <property type="match status" value="1"/>
</dbReference>
<dbReference type="AlphaFoldDB" id="A0A2S9H053"/>
<dbReference type="Pfam" id="PF00072">
    <property type="entry name" value="Response_reg"/>
    <property type="match status" value="1"/>
</dbReference>
<dbReference type="Gene3D" id="3.40.50.2300">
    <property type="match status" value="1"/>
</dbReference>
<evidence type="ECO:0000256" key="3">
    <source>
        <dbReference type="PROSITE-ProRule" id="PRU00169"/>
    </source>
</evidence>
<dbReference type="GO" id="GO:0020037">
    <property type="term" value="F:heme binding"/>
    <property type="evidence" value="ECO:0007669"/>
    <property type="project" value="InterPro"/>
</dbReference>
<dbReference type="CDD" id="cd17569">
    <property type="entry name" value="REC_HupR-like"/>
    <property type="match status" value="1"/>
</dbReference>
<dbReference type="InterPro" id="IPR001789">
    <property type="entry name" value="Sig_transdc_resp-reg_receiver"/>
</dbReference>
<dbReference type="Pfam" id="PF11563">
    <property type="entry name" value="Protoglobin"/>
    <property type="match status" value="1"/>
</dbReference>
<dbReference type="CDD" id="cd01949">
    <property type="entry name" value="GGDEF"/>
    <property type="match status" value="1"/>
</dbReference>
<dbReference type="NCBIfam" id="TIGR00254">
    <property type="entry name" value="GGDEF"/>
    <property type="match status" value="1"/>
</dbReference>
<name>A0A2S9H053_9BURK</name>
<dbReference type="Gene3D" id="3.30.450.20">
    <property type="entry name" value="PAS domain"/>
    <property type="match status" value="1"/>
</dbReference>
<dbReference type="Pfam" id="PF00563">
    <property type="entry name" value="EAL"/>
    <property type="match status" value="1"/>
</dbReference>
<dbReference type="PROSITE" id="PS50887">
    <property type="entry name" value="GGDEF"/>
    <property type="match status" value="1"/>
</dbReference>